<keyword evidence="5 7" id="KW-1133">Transmembrane helix</keyword>
<evidence type="ECO:0000256" key="1">
    <source>
        <dbReference type="ARBA" id="ARBA00004651"/>
    </source>
</evidence>
<dbReference type="PANTHER" id="PTHR43663">
    <property type="entry name" value="CHROMATE TRANSPORT PROTEIN-RELATED"/>
    <property type="match status" value="1"/>
</dbReference>
<keyword evidence="4 7" id="KW-0812">Transmembrane</keyword>
<accession>A0A437RI68</accession>
<keyword evidence="9" id="KW-1185">Reference proteome</keyword>
<evidence type="ECO:0000256" key="7">
    <source>
        <dbReference type="SAM" id="Phobius"/>
    </source>
</evidence>
<dbReference type="EMBL" id="SACR01000003">
    <property type="protein sequence ID" value="RVU46470.1"/>
    <property type="molecule type" value="Genomic_DNA"/>
</dbReference>
<comment type="subcellular location">
    <subcellularLocation>
        <location evidence="1">Cell membrane</location>
        <topology evidence="1">Multi-pass membrane protein</topology>
    </subcellularLocation>
</comment>
<dbReference type="InterPro" id="IPR003370">
    <property type="entry name" value="Chromate_transpt"/>
</dbReference>
<reference evidence="8 9" key="1">
    <citation type="submission" date="2019-01" db="EMBL/GenBank/DDBJ databases">
        <authorList>
            <person name="Chen W.-M."/>
        </authorList>
    </citation>
    <scope>NUCLEOTIDE SEQUENCE [LARGE SCALE GENOMIC DNA]</scope>
    <source>
        <strain evidence="8 9">KYPY4</strain>
    </source>
</reference>
<feature type="transmembrane region" description="Helical" evidence="7">
    <location>
        <begin position="146"/>
        <end position="164"/>
    </location>
</feature>
<comment type="caution">
    <text evidence="8">The sequence shown here is derived from an EMBL/GenBank/DDBJ whole genome shotgun (WGS) entry which is preliminary data.</text>
</comment>
<dbReference type="GO" id="GO:0005886">
    <property type="term" value="C:plasma membrane"/>
    <property type="evidence" value="ECO:0007669"/>
    <property type="project" value="UniProtKB-SubCell"/>
</dbReference>
<proteinExistence type="inferred from homology"/>
<feature type="transmembrane region" description="Helical" evidence="7">
    <location>
        <begin position="170"/>
        <end position="189"/>
    </location>
</feature>
<gene>
    <name evidence="8" type="ORF">EOE66_11635</name>
</gene>
<evidence type="ECO:0000313" key="8">
    <source>
        <dbReference type="EMBL" id="RVU46470.1"/>
    </source>
</evidence>
<keyword evidence="6 7" id="KW-0472">Membrane</keyword>
<dbReference type="GO" id="GO:0015109">
    <property type="term" value="F:chromate transmembrane transporter activity"/>
    <property type="evidence" value="ECO:0007669"/>
    <property type="project" value="InterPro"/>
</dbReference>
<dbReference type="RefSeq" id="WP_128228829.1">
    <property type="nucleotide sequence ID" value="NZ_SACR01000003.1"/>
</dbReference>
<dbReference type="OrthoDB" id="8596378at2"/>
<dbReference type="AlphaFoldDB" id="A0A437RI68"/>
<name>A0A437RI68_9BURK</name>
<evidence type="ECO:0000256" key="2">
    <source>
        <dbReference type="ARBA" id="ARBA00005262"/>
    </source>
</evidence>
<dbReference type="Pfam" id="PF02417">
    <property type="entry name" value="Chromate_transp"/>
    <property type="match status" value="1"/>
</dbReference>
<evidence type="ECO:0000256" key="5">
    <source>
        <dbReference type="ARBA" id="ARBA00022989"/>
    </source>
</evidence>
<organism evidence="8 9">
    <name type="scientific">Rubrivivax rivuli</name>
    <dbReference type="NCBI Taxonomy" id="1862385"/>
    <lineage>
        <taxon>Bacteria</taxon>
        <taxon>Pseudomonadati</taxon>
        <taxon>Pseudomonadota</taxon>
        <taxon>Betaproteobacteria</taxon>
        <taxon>Burkholderiales</taxon>
        <taxon>Sphaerotilaceae</taxon>
        <taxon>Rubrivivax</taxon>
    </lineage>
</organism>
<protein>
    <submittedName>
        <fullName evidence="8">Chromate transporter</fullName>
    </submittedName>
</protein>
<feature type="transmembrane region" description="Helical" evidence="7">
    <location>
        <begin position="85"/>
        <end position="107"/>
    </location>
</feature>
<evidence type="ECO:0000256" key="3">
    <source>
        <dbReference type="ARBA" id="ARBA00022475"/>
    </source>
</evidence>
<evidence type="ECO:0000313" key="9">
    <source>
        <dbReference type="Proteomes" id="UP000285575"/>
    </source>
</evidence>
<dbReference type="InterPro" id="IPR052518">
    <property type="entry name" value="CHR_Transporter"/>
</dbReference>
<dbReference type="PANTHER" id="PTHR43663:SF1">
    <property type="entry name" value="CHROMATE TRANSPORTER"/>
    <property type="match status" value="1"/>
</dbReference>
<evidence type="ECO:0000256" key="4">
    <source>
        <dbReference type="ARBA" id="ARBA00022692"/>
    </source>
</evidence>
<sequence length="198" mass="20346">MSEAPPAALNAPASPRALFWACTRLALQGFGGVLPVAQRELVERLRWLSREDFMALLSLAQVLPGPNIVNLALMIGDRHFGARGAAAALAGILAAPLAVVLVLAVLAQQAAHWPALQGALRGMGIVAAGLILATVWRLAKTLRGNALGLPLCGALVLATVGAIAGLRWPLVAVVLGLGGLAVGRAYQLARRAATQGRA</sequence>
<evidence type="ECO:0000256" key="6">
    <source>
        <dbReference type="ARBA" id="ARBA00023136"/>
    </source>
</evidence>
<dbReference type="Proteomes" id="UP000285575">
    <property type="component" value="Unassembled WGS sequence"/>
</dbReference>
<comment type="similarity">
    <text evidence="2">Belongs to the chromate ion transporter (CHR) (TC 2.A.51) family.</text>
</comment>
<feature type="transmembrane region" description="Helical" evidence="7">
    <location>
        <begin position="119"/>
        <end position="139"/>
    </location>
</feature>
<keyword evidence="3" id="KW-1003">Cell membrane</keyword>